<accession>A0A317ETK5</accession>
<dbReference type="AlphaFoldDB" id="A0A317ETK5"/>
<proteinExistence type="predicted"/>
<evidence type="ECO:0000313" key="1">
    <source>
        <dbReference type="EMBL" id="PWS28576.1"/>
    </source>
</evidence>
<reference evidence="1 2" key="1">
    <citation type="submission" date="2018-05" db="EMBL/GenBank/DDBJ databases">
        <title>Pedobacter paludis sp. nov., isolated from wetland soil.</title>
        <authorList>
            <person name="Zhang Y."/>
            <person name="Wang G."/>
        </authorList>
    </citation>
    <scope>NUCLEOTIDE SEQUENCE [LARGE SCALE GENOMIC DNA]</scope>
    <source>
        <strain evidence="1 2">KCTC22721</strain>
    </source>
</reference>
<protein>
    <submittedName>
        <fullName evidence="1">Uncharacterized protein</fullName>
    </submittedName>
</protein>
<dbReference type="RefSeq" id="WP_109924007.1">
    <property type="nucleotide sequence ID" value="NZ_QGNZ01000001.1"/>
</dbReference>
<evidence type="ECO:0000313" key="2">
    <source>
        <dbReference type="Proteomes" id="UP000245379"/>
    </source>
</evidence>
<dbReference type="OrthoDB" id="1028138at2"/>
<dbReference type="Proteomes" id="UP000245379">
    <property type="component" value="Unassembled WGS sequence"/>
</dbReference>
<organism evidence="1 2">
    <name type="scientific">Pedobacter yonginense</name>
    <dbReference type="NCBI Taxonomy" id="651869"/>
    <lineage>
        <taxon>Bacteria</taxon>
        <taxon>Pseudomonadati</taxon>
        <taxon>Bacteroidota</taxon>
        <taxon>Sphingobacteriia</taxon>
        <taxon>Sphingobacteriales</taxon>
        <taxon>Sphingobacteriaceae</taxon>
        <taxon>Pedobacter</taxon>
    </lineage>
</organism>
<comment type="caution">
    <text evidence="1">The sequence shown here is derived from an EMBL/GenBank/DDBJ whole genome shotgun (WGS) entry which is preliminary data.</text>
</comment>
<sequence length="414" mass="46539">MSVLNIFDASGDPETGWRHTEKLNESSISQLRDKSAKTTNALNAVPSPFSRIHTFDTAFKLVTSDLVGQQDRASGIYRELVSDCLDAIELVFNANYHISQGDQIDFVNWSTADLTTLLNGTYGQQVLAKTLTTFAEADFIQEPLTISIVKYSGLVIGGSSPFTLMFTSSNLDKSRSQRPDERFRSARYNAHFDLVNPSSGSLYFSKIIPFSKRSAEFKNYLLSIFERNPVMKRNSSKVFWDYLVAEGVGTLTLKASQTKPNVALNGGVFHTAGIALNSNSNVLSTEIFNDHIVRVEYRINENCFHTPTYVHEPERRNFDFLLPIKPEFFNKVKPSDIPKHFRYEILGERVRVIYDNGELDVPRVKDFILGEKTKTEGNIVNVTTDIGGSFLLGIFPFLKVINADGSSNNDYNDF</sequence>
<dbReference type="EMBL" id="QGNZ01000001">
    <property type="protein sequence ID" value="PWS28576.1"/>
    <property type="molecule type" value="Genomic_DNA"/>
</dbReference>
<gene>
    <name evidence="1" type="ORF">DHW03_01610</name>
</gene>
<name>A0A317ETK5_9SPHI</name>
<keyword evidence="2" id="KW-1185">Reference proteome</keyword>